<dbReference type="AlphaFoldDB" id="U5DP86"/>
<dbReference type="InterPro" id="IPR027417">
    <property type="entry name" value="P-loop_NTPase"/>
</dbReference>
<dbReference type="InterPro" id="IPR017871">
    <property type="entry name" value="ABC_transporter-like_CS"/>
</dbReference>
<proteinExistence type="predicted"/>
<comment type="caution">
    <text evidence="5">The sequence shown here is derived from an EMBL/GenBank/DDBJ whole genome shotgun (WGS) entry which is preliminary data.</text>
</comment>
<keyword evidence="2" id="KW-0547">Nucleotide-binding</keyword>
<dbReference type="InterPro" id="IPR051782">
    <property type="entry name" value="ABC_Transporter_VariousFunc"/>
</dbReference>
<name>U5DP86_9CHRO</name>
<dbReference type="GO" id="GO:0016887">
    <property type="term" value="F:ATP hydrolysis activity"/>
    <property type="evidence" value="ECO:0007669"/>
    <property type="project" value="InterPro"/>
</dbReference>
<evidence type="ECO:0000256" key="1">
    <source>
        <dbReference type="ARBA" id="ARBA00022448"/>
    </source>
</evidence>
<evidence type="ECO:0000256" key="3">
    <source>
        <dbReference type="ARBA" id="ARBA00022840"/>
    </source>
</evidence>
<keyword evidence="3" id="KW-0067">ATP-binding</keyword>
<dbReference type="Gene3D" id="3.40.50.300">
    <property type="entry name" value="P-loop containing nucleotide triphosphate hydrolases"/>
    <property type="match status" value="1"/>
</dbReference>
<accession>U5DP86</accession>
<dbReference type="Pfam" id="PF00005">
    <property type="entry name" value="ABC_tran"/>
    <property type="match status" value="1"/>
</dbReference>
<dbReference type="eggNOG" id="COG1131">
    <property type="taxonomic scope" value="Bacteria"/>
</dbReference>
<dbReference type="SUPFAM" id="SSF52540">
    <property type="entry name" value="P-loop containing nucleoside triphosphate hydrolases"/>
    <property type="match status" value="1"/>
</dbReference>
<dbReference type="PANTHER" id="PTHR42939">
    <property type="entry name" value="ABC TRANSPORTER ATP-BINDING PROTEIN ALBC-RELATED"/>
    <property type="match status" value="1"/>
</dbReference>
<evidence type="ECO:0000259" key="4">
    <source>
        <dbReference type="PROSITE" id="PS50893"/>
    </source>
</evidence>
<protein>
    <submittedName>
        <fullName evidence="5">ABC-type multidrug transport system, ATPase component</fullName>
    </submittedName>
</protein>
<dbReference type="CDD" id="cd03230">
    <property type="entry name" value="ABC_DR_subfamily_A"/>
    <property type="match status" value="1"/>
</dbReference>
<evidence type="ECO:0000313" key="6">
    <source>
        <dbReference type="Proteomes" id="UP000016960"/>
    </source>
</evidence>
<dbReference type="SMART" id="SM00382">
    <property type="entry name" value="AAA"/>
    <property type="match status" value="1"/>
</dbReference>
<dbReference type="Proteomes" id="UP000016960">
    <property type="component" value="Unassembled WGS sequence"/>
</dbReference>
<dbReference type="PANTHER" id="PTHR42939:SF1">
    <property type="entry name" value="ABC TRANSPORTER ATP-BINDING PROTEIN ALBC-RELATED"/>
    <property type="match status" value="1"/>
</dbReference>
<dbReference type="InterPro" id="IPR003593">
    <property type="entry name" value="AAA+_ATPase"/>
</dbReference>
<sequence>MDTVKRLVSEPDTATGNEYVVRTHSLRKVYRTGFWLNRKVETLRDCTLRVQRGQTFGLLGPNGAGKTTLLKIMLGITRPTSGEAWLLGKPPGDRAVKKQVGYLPENAYLYDYLTGWEFLEFTANLFGVAPAVQRQRIPQLLDTVGLAESAARKKKMRQYSKGMRQRIGMAQALINDPDIVFLDEPMSGLDPLGRYQIRQIILSLRACGKTVFFNSHVLADVEQICDRFAILARGKLLCEGSLDTLLGSTSDYQVAGTGGESEALKPWVQNLHFAPDGRWRGQLRGNPDEFLVSLHDMNAQLLELRRARASLEEFFLEQLHQHGYETSRRQG</sequence>
<evidence type="ECO:0000256" key="2">
    <source>
        <dbReference type="ARBA" id="ARBA00022741"/>
    </source>
</evidence>
<dbReference type="InParanoid" id="U5DP86"/>
<dbReference type="PROSITE" id="PS50893">
    <property type="entry name" value="ABC_TRANSPORTER_2"/>
    <property type="match status" value="1"/>
</dbReference>
<organism evidence="5 6">
    <name type="scientific">Rubidibacter lacunae KORDI 51-2</name>
    <dbReference type="NCBI Taxonomy" id="582515"/>
    <lineage>
        <taxon>Bacteria</taxon>
        <taxon>Bacillati</taxon>
        <taxon>Cyanobacteriota</taxon>
        <taxon>Cyanophyceae</taxon>
        <taxon>Oscillatoriophycideae</taxon>
        <taxon>Chroococcales</taxon>
        <taxon>Aphanothecaceae</taxon>
        <taxon>Rubidibacter</taxon>
    </lineage>
</organism>
<dbReference type="PATRIC" id="fig|582515.4.peg.1062"/>
<dbReference type="STRING" id="582515.KR51_00009510"/>
<gene>
    <name evidence="5" type="ORF">KR51_00009510</name>
</gene>
<dbReference type="GO" id="GO:0005524">
    <property type="term" value="F:ATP binding"/>
    <property type="evidence" value="ECO:0007669"/>
    <property type="project" value="UniProtKB-KW"/>
</dbReference>
<dbReference type="FunCoup" id="U5DP86">
    <property type="interactions" value="164"/>
</dbReference>
<dbReference type="RefSeq" id="WP_022605178.1">
    <property type="nucleotide sequence ID" value="NZ_ASSJ01000021.1"/>
</dbReference>
<reference evidence="5 6" key="1">
    <citation type="submission" date="2013-05" db="EMBL/GenBank/DDBJ databases">
        <title>Draft genome sequence of Rubidibacter lacunae KORDI 51-2.</title>
        <authorList>
            <person name="Choi D.H."/>
            <person name="Noh J.H."/>
            <person name="Kwon K.-K."/>
            <person name="Lee J.-H."/>
            <person name="Ryu J.-Y."/>
        </authorList>
    </citation>
    <scope>NUCLEOTIDE SEQUENCE [LARGE SCALE GENOMIC DNA]</scope>
    <source>
        <strain evidence="5 6">KORDI 51-2</strain>
    </source>
</reference>
<evidence type="ECO:0000313" key="5">
    <source>
        <dbReference type="EMBL" id="ERN42424.1"/>
    </source>
</evidence>
<keyword evidence="6" id="KW-1185">Reference proteome</keyword>
<keyword evidence="1" id="KW-0813">Transport</keyword>
<dbReference type="InterPro" id="IPR003439">
    <property type="entry name" value="ABC_transporter-like_ATP-bd"/>
</dbReference>
<dbReference type="PROSITE" id="PS00211">
    <property type="entry name" value="ABC_TRANSPORTER_1"/>
    <property type="match status" value="1"/>
</dbReference>
<dbReference type="EMBL" id="ASSJ01000021">
    <property type="protein sequence ID" value="ERN42424.1"/>
    <property type="molecule type" value="Genomic_DNA"/>
</dbReference>
<feature type="domain" description="ABC transporter" evidence="4">
    <location>
        <begin position="21"/>
        <end position="258"/>
    </location>
</feature>